<dbReference type="VEuPathDB" id="FungiDB:SOCG_01854"/>
<dbReference type="OMA" id="HFARKEG"/>
<dbReference type="EMBL" id="KE503208">
    <property type="protein sequence ID" value="EPX71639.1"/>
    <property type="molecule type" value="Genomic_DNA"/>
</dbReference>
<feature type="region of interest" description="Disordered" evidence="11">
    <location>
        <begin position="471"/>
        <end position="495"/>
    </location>
</feature>
<evidence type="ECO:0000256" key="2">
    <source>
        <dbReference type="ARBA" id="ARBA00005248"/>
    </source>
</evidence>
<keyword evidence="10" id="KW-0739">Sodium transport</keyword>
<keyword evidence="4" id="KW-0050">Antiport</keyword>
<comment type="similarity">
    <text evidence="2">Belongs to the fungal Na(+)/H(+) exchanger family.</text>
</comment>
<feature type="transmembrane region" description="Helical" evidence="12">
    <location>
        <begin position="225"/>
        <end position="248"/>
    </location>
</feature>
<comment type="subcellular location">
    <subcellularLocation>
        <location evidence="1">Membrane</location>
        <topology evidence="1">Multi-pass membrane protein</topology>
    </subcellularLocation>
</comment>
<evidence type="ECO:0000256" key="11">
    <source>
        <dbReference type="SAM" id="MobiDB-lite"/>
    </source>
</evidence>
<evidence type="ECO:0000256" key="3">
    <source>
        <dbReference type="ARBA" id="ARBA00022448"/>
    </source>
</evidence>
<proteinExistence type="inferred from homology"/>
<feature type="transmembrane region" description="Helical" evidence="12">
    <location>
        <begin position="35"/>
        <end position="54"/>
    </location>
</feature>
<evidence type="ECO:0000256" key="8">
    <source>
        <dbReference type="ARBA" id="ARBA00023065"/>
    </source>
</evidence>
<feature type="transmembrane region" description="Helical" evidence="12">
    <location>
        <begin position="269"/>
        <end position="301"/>
    </location>
</feature>
<dbReference type="GO" id="GO:0005628">
    <property type="term" value="C:prospore membrane"/>
    <property type="evidence" value="ECO:0007669"/>
    <property type="project" value="EnsemblFungi"/>
</dbReference>
<feature type="transmembrane region" description="Helical" evidence="12">
    <location>
        <begin position="341"/>
        <end position="361"/>
    </location>
</feature>
<dbReference type="AlphaFoldDB" id="S9RC04"/>
<feature type="transmembrane region" description="Helical" evidence="12">
    <location>
        <begin position="382"/>
        <end position="401"/>
    </location>
</feature>
<protein>
    <submittedName>
        <fullName evidence="14">Plasma membrane sodium ion/proton antiporter Sod2</fullName>
    </submittedName>
</protein>
<dbReference type="OrthoDB" id="5327978at2759"/>
<sequence>MPELESQTFFFFGAHVASTNNYMGWKQLEIDKAHLAYIVTGIFITIFCYTSSIIRERLLIGEATLGSIVGLIFGPHAANLINPKSWGNMEYVTIEICRIVINVRVFASGVELPVAYFQNHFRSIFIMLSMIMIFGWLVSAGFAYALFPKVTFLGSLLIAGCITSTDPVLSALIVGEGPIGRRIPQKIRALLIAESGCNDGMAVPFLYFALKLLTVKPSKDAGRDWVLLIVLYECTLGIFVGCVLGVLLDKLLKWFQKLKFIDANSYYSLSFAIPLMCSGIGTIIGVDDLLLSFFTGVMLAWDNAFVDNMSECYVPPFIDQTFNLLFFTYFGSIIPWEKFNWIQMELSVWRLIVFTILIFFFRRIPAVLMCKPLIPDIDTWKDALFVGHFGPIGVCAVYMSFVAKSMLTPNEIEDSVYKSTEEFYILHEVLWPIVCFVILSSIIVHGFSVPILIYGEKLKNLLIRRHKANNPTIPMHEMPTKSSKSTSKSKEKSPS</sequence>
<evidence type="ECO:0000259" key="13">
    <source>
        <dbReference type="Pfam" id="PF00999"/>
    </source>
</evidence>
<keyword evidence="6 12" id="KW-1133">Transmembrane helix</keyword>
<evidence type="ECO:0000313" key="14">
    <source>
        <dbReference type="EMBL" id="EPX71639.1"/>
    </source>
</evidence>
<dbReference type="Proteomes" id="UP000016088">
    <property type="component" value="Unassembled WGS sequence"/>
</dbReference>
<feature type="transmembrane region" description="Helical" evidence="12">
    <location>
        <begin position="153"/>
        <end position="175"/>
    </location>
</feature>
<dbReference type="GO" id="GO:0120029">
    <property type="term" value="P:proton export across plasma membrane"/>
    <property type="evidence" value="ECO:0007669"/>
    <property type="project" value="InterPro"/>
</dbReference>
<dbReference type="Pfam" id="PF00999">
    <property type="entry name" value="Na_H_Exchanger"/>
    <property type="match status" value="1"/>
</dbReference>
<dbReference type="GO" id="GO:1990578">
    <property type="term" value="C:perinuclear endoplasmic reticulum membrane"/>
    <property type="evidence" value="ECO:0007669"/>
    <property type="project" value="EnsemblFungi"/>
</dbReference>
<evidence type="ECO:0000256" key="9">
    <source>
        <dbReference type="ARBA" id="ARBA00023136"/>
    </source>
</evidence>
<feature type="domain" description="Cation/H+ exchanger transmembrane" evidence="13">
    <location>
        <begin position="43"/>
        <end position="452"/>
    </location>
</feature>
<dbReference type="GO" id="GO:0051452">
    <property type="term" value="P:intracellular pH reduction"/>
    <property type="evidence" value="ECO:0007669"/>
    <property type="project" value="EnsemblFungi"/>
</dbReference>
<dbReference type="GeneID" id="25030834"/>
<reference evidence="14 15" key="1">
    <citation type="journal article" date="2011" name="Science">
        <title>Comparative functional genomics of the fission yeasts.</title>
        <authorList>
            <person name="Rhind N."/>
            <person name="Chen Z."/>
            <person name="Yassour M."/>
            <person name="Thompson D.A."/>
            <person name="Haas B.J."/>
            <person name="Habib N."/>
            <person name="Wapinski I."/>
            <person name="Roy S."/>
            <person name="Lin M.F."/>
            <person name="Heiman D.I."/>
            <person name="Young S.K."/>
            <person name="Furuya K."/>
            <person name="Guo Y."/>
            <person name="Pidoux A."/>
            <person name="Chen H.M."/>
            <person name="Robbertse B."/>
            <person name="Goldberg J.M."/>
            <person name="Aoki K."/>
            <person name="Bayne E.H."/>
            <person name="Berlin A.M."/>
            <person name="Desjardins C.A."/>
            <person name="Dobbs E."/>
            <person name="Dukaj L."/>
            <person name="Fan L."/>
            <person name="FitzGerald M.G."/>
            <person name="French C."/>
            <person name="Gujja S."/>
            <person name="Hansen K."/>
            <person name="Keifenheim D."/>
            <person name="Levin J.Z."/>
            <person name="Mosher R.A."/>
            <person name="Mueller C.A."/>
            <person name="Pfiffner J."/>
            <person name="Priest M."/>
            <person name="Russ C."/>
            <person name="Smialowska A."/>
            <person name="Swoboda P."/>
            <person name="Sykes S.M."/>
            <person name="Vaughn M."/>
            <person name="Vengrova S."/>
            <person name="Yoder R."/>
            <person name="Zeng Q."/>
            <person name="Allshire R."/>
            <person name="Baulcombe D."/>
            <person name="Birren B.W."/>
            <person name="Brown W."/>
            <person name="Ekwall K."/>
            <person name="Kellis M."/>
            <person name="Leatherwood J."/>
            <person name="Levin H."/>
            <person name="Margalit H."/>
            <person name="Martienssen R."/>
            <person name="Nieduszynski C.A."/>
            <person name="Spatafora J.W."/>
            <person name="Friedman N."/>
            <person name="Dalgaard J.Z."/>
            <person name="Baumann P."/>
            <person name="Niki H."/>
            <person name="Regev A."/>
            <person name="Nusbaum C."/>
        </authorList>
    </citation>
    <scope>NUCLEOTIDE SEQUENCE [LARGE SCALE GENOMIC DNA]</scope>
    <source>
        <strain evidence="15">yFS286</strain>
    </source>
</reference>
<evidence type="ECO:0000313" key="15">
    <source>
        <dbReference type="Proteomes" id="UP000016088"/>
    </source>
</evidence>
<dbReference type="PANTHER" id="PTHR31382:SF4">
    <property type="entry name" value="NA(+)_H(+) ANTIPORTER"/>
    <property type="match status" value="1"/>
</dbReference>
<evidence type="ECO:0000256" key="4">
    <source>
        <dbReference type="ARBA" id="ARBA00022449"/>
    </source>
</evidence>
<dbReference type="GO" id="GO:0042391">
    <property type="term" value="P:regulation of membrane potential"/>
    <property type="evidence" value="ECO:0007669"/>
    <property type="project" value="InterPro"/>
</dbReference>
<keyword evidence="8" id="KW-0406">Ion transport</keyword>
<dbReference type="PANTHER" id="PTHR31382">
    <property type="entry name" value="NA(+)/H(+) ANTIPORTER"/>
    <property type="match status" value="1"/>
</dbReference>
<gene>
    <name evidence="14" type="ORF">SOCG_01854</name>
</gene>
<keyword evidence="7" id="KW-0915">Sodium</keyword>
<dbReference type="GO" id="GO:0036376">
    <property type="term" value="P:sodium ion export across plasma membrane"/>
    <property type="evidence" value="ECO:0007669"/>
    <property type="project" value="EnsemblFungi"/>
</dbReference>
<dbReference type="HOGENOM" id="CLU_008635_5_0_1"/>
<organism evidence="14 15">
    <name type="scientific">Schizosaccharomyces octosporus (strain yFS286)</name>
    <name type="common">Fission yeast</name>
    <name type="synonym">Octosporomyces octosporus</name>
    <dbReference type="NCBI Taxonomy" id="483514"/>
    <lineage>
        <taxon>Eukaryota</taxon>
        <taxon>Fungi</taxon>
        <taxon>Dikarya</taxon>
        <taxon>Ascomycota</taxon>
        <taxon>Taphrinomycotina</taxon>
        <taxon>Schizosaccharomycetes</taxon>
        <taxon>Schizosaccharomycetales</taxon>
        <taxon>Schizosaccharomycetaceae</taxon>
        <taxon>Schizosaccharomyces</taxon>
    </lineage>
</organism>
<dbReference type="eggNOG" id="KOG4505">
    <property type="taxonomic scope" value="Eukaryota"/>
</dbReference>
<dbReference type="RefSeq" id="XP_013020261.1">
    <property type="nucleotide sequence ID" value="XM_013164807.1"/>
</dbReference>
<dbReference type="InterPro" id="IPR006153">
    <property type="entry name" value="Cation/H_exchanger_TM"/>
</dbReference>
<evidence type="ECO:0000256" key="7">
    <source>
        <dbReference type="ARBA" id="ARBA00023053"/>
    </source>
</evidence>
<dbReference type="GO" id="GO:0030007">
    <property type="term" value="P:intracellular potassium ion homeostasis"/>
    <property type="evidence" value="ECO:0007669"/>
    <property type="project" value="TreeGrafter"/>
</dbReference>
<dbReference type="GO" id="GO:0006883">
    <property type="term" value="P:intracellular sodium ion homeostasis"/>
    <property type="evidence" value="ECO:0007669"/>
    <property type="project" value="EnsemblFungi"/>
</dbReference>
<feature type="transmembrane region" description="Helical" evidence="12">
    <location>
        <begin position="124"/>
        <end position="147"/>
    </location>
</feature>
<dbReference type="GO" id="GO:0015385">
    <property type="term" value="F:sodium:proton antiporter activity"/>
    <property type="evidence" value="ECO:0007669"/>
    <property type="project" value="EnsemblFungi"/>
</dbReference>
<keyword evidence="5 12" id="KW-0812">Transmembrane</keyword>
<accession>S9RC04</accession>
<feature type="transmembrane region" description="Helical" evidence="12">
    <location>
        <begin position="429"/>
        <end position="455"/>
    </location>
</feature>
<keyword evidence="3" id="KW-0813">Transport</keyword>
<name>S9RC04_SCHOY</name>
<keyword evidence="9 12" id="KW-0472">Membrane</keyword>
<evidence type="ECO:0000256" key="1">
    <source>
        <dbReference type="ARBA" id="ARBA00004141"/>
    </source>
</evidence>
<dbReference type="GO" id="GO:0031520">
    <property type="term" value="C:plasma membrane of cell tip"/>
    <property type="evidence" value="ECO:0007669"/>
    <property type="project" value="EnsemblFungi"/>
</dbReference>
<evidence type="ECO:0000256" key="6">
    <source>
        <dbReference type="ARBA" id="ARBA00022989"/>
    </source>
</evidence>
<evidence type="ECO:0000256" key="5">
    <source>
        <dbReference type="ARBA" id="ARBA00022692"/>
    </source>
</evidence>
<dbReference type="InterPro" id="IPR004712">
    <property type="entry name" value="Na+/H+_antiporter_fungi"/>
</dbReference>
<evidence type="ECO:0000256" key="12">
    <source>
        <dbReference type="SAM" id="Phobius"/>
    </source>
</evidence>
<evidence type="ECO:0000256" key="10">
    <source>
        <dbReference type="ARBA" id="ARBA00023201"/>
    </source>
</evidence>
<keyword evidence="15" id="KW-1185">Reference proteome</keyword>